<comment type="caution">
    <text evidence="1">The sequence shown here is derived from an EMBL/GenBank/DDBJ whole genome shotgun (WGS) entry which is preliminary data.</text>
</comment>
<dbReference type="Proteomes" id="UP001500751">
    <property type="component" value="Unassembled WGS sequence"/>
</dbReference>
<evidence type="ECO:0000313" key="1">
    <source>
        <dbReference type="EMBL" id="GAA2016455.1"/>
    </source>
</evidence>
<keyword evidence="2" id="KW-1185">Reference proteome</keyword>
<reference evidence="1 2" key="1">
    <citation type="journal article" date="2019" name="Int. J. Syst. Evol. Microbiol.">
        <title>The Global Catalogue of Microorganisms (GCM) 10K type strain sequencing project: providing services to taxonomists for standard genome sequencing and annotation.</title>
        <authorList>
            <consortium name="The Broad Institute Genomics Platform"/>
            <consortium name="The Broad Institute Genome Sequencing Center for Infectious Disease"/>
            <person name="Wu L."/>
            <person name="Ma J."/>
        </authorList>
    </citation>
    <scope>NUCLEOTIDE SEQUENCE [LARGE SCALE GENOMIC DNA]</scope>
    <source>
        <strain evidence="1 2">JCM 16014</strain>
    </source>
</reference>
<accession>A0ABN2TRG6</accession>
<protein>
    <submittedName>
        <fullName evidence="1">Uncharacterized protein</fullName>
    </submittedName>
</protein>
<dbReference type="RefSeq" id="WP_344664295.1">
    <property type="nucleotide sequence ID" value="NZ_BAAAQN010000004.1"/>
</dbReference>
<dbReference type="EMBL" id="BAAAQN010000004">
    <property type="protein sequence ID" value="GAA2016455.1"/>
    <property type="molecule type" value="Genomic_DNA"/>
</dbReference>
<gene>
    <name evidence="1" type="ORF">GCM10009839_10050</name>
</gene>
<proteinExistence type="predicted"/>
<organism evidence="1 2">
    <name type="scientific">Catenulispora yoronensis</name>
    <dbReference type="NCBI Taxonomy" id="450799"/>
    <lineage>
        <taxon>Bacteria</taxon>
        <taxon>Bacillati</taxon>
        <taxon>Actinomycetota</taxon>
        <taxon>Actinomycetes</taxon>
        <taxon>Catenulisporales</taxon>
        <taxon>Catenulisporaceae</taxon>
        <taxon>Catenulispora</taxon>
    </lineage>
</organism>
<sequence length="67" mass="7490">MRSDGQGGSAWRLKWLTTPPVSDSPDSIKKEIGKLAFLRDLDTHTMDLSMLPAERRRFLPCTRSGTG</sequence>
<evidence type="ECO:0000313" key="2">
    <source>
        <dbReference type="Proteomes" id="UP001500751"/>
    </source>
</evidence>
<name>A0ABN2TRG6_9ACTN</name>